<proteinExistence type="predicted"/>
<dbReference type="Proteomes" id="UP000824231">
    <property type="component" value="Unassembled WGS sequence"/>
</dbReference>
<sequence>MDEGNNLSMDIINFEKDHDLTDNEVAFGSQLSVERVHDIKSQASTATSEEEGLLRRFMKAQG</sequence>
<protein>
    <submittedName>
        <fullName evidence="1">Uncharacterized protein</fullName>
    </submittedName>
</protein>
<organism evidence="1 2">
    <name type="scientific">Candidatus Limosilactobacillus merdigallinarum</name>
    <dbReference type="NCBI Taxonomy" id="2838652"/>
    <lineage>
        <taxon>Bacteria</taxon>
        <taxon>Bacillati</taxon>
        <taxon>Bacillota</taxon>
        <taxon>Bacilli</taxon>
        <taxon>Lactobacillales</taxon>
        <taxon>Lactobacillaceae</taxon>
        <taxon>Limosilactobacillus</taxon>
    </lineage>
</organism>
<dbReference type="InterPro" id="IPR059218">
    <property type="entry name" value="LBP_cg2779-like"/>
</dbReference>
<evidence type="ECO:0000313" key="1">
    <source>
        <dbReference type="EMBL" id="HIX35400.1"/>
    </source>
</evidence>
<gene>
    <name evidence="1" type="ORF">H9856_03200</name>
</gene>
<name>A0A9D1VHD7_9LACO</name>
<evidence type="ECO:0000313" key="2">
    <source>
        <dbReference type="Proteomes" id="UP000824231"/>
    </source>
</evidence>
<reference evidence="1" key="1">
    <citation type="journal article" date="2021" name="PeerJ">
        <title>Extensive microbial diversity within the chicken gut microbiome revealed by metagenomics and culture.</title>
        <authorList>
            <person name="Gilroy R."/>
            <person name="Ravi A."/>
            <person name="Getino M."/>
            <person name="Pursley I."/>
            <person name="Horton D.L."/>
            <person name="Alikhan N.F."/>
            <person name="Baker D."/>
            <person name="Gharbi K."/>
            <person name="Hall N."/>
            <person name="Watson M."/>
            <person name="Adriaenssens E.M."/>
            <person name="Foster-Nyarko E."/>
            <person name="Jarju S."/>
            <person name="Secka A."/>
            <person name="Antonio M."/>
            <person name="Oren A."/>
            <person name="Chaudhuri R.R."/>
            <person name="La Ragione R."/>
            <person name="Hildebrand F."/>
            <person name="Pallen M.J."/>
        </authorList>
    </citation>
    <scope>NUCLEOTIDE SEQUENCE</scope>
    <source>
        <strain evidence="1">ChiSxjej3B15-572</strain>
    </source>
</reference>
<accession>A0A9D1VHD7</accession>
<dbReference type="EMBL" id="DXFH01000011">
    <property type="protein sequence ID" value="HIX35400.1"/>
    <property type="molecule type" value="Genomic_DNA"/>
</dbReference>
<reference evidence="1" key="2">
    <citation type="submission" date="2021-04" db="EMBL/GenBank/DDBJ databases">
        <authorList>
            <person name="Gilroy R."/>
        </authorList>
    </citation>
    <scope>NUCLEOTIDE SEQUENCE</scope>
    <source>
        <strain evidence="1">ChiSxjej3B15-572</strain>
    </source>
</reference>
<dbReference type="NCBIfam" id="NF040507">
    <property type="entry name" value="LBP_cg2779_fam"/>
    <property type="match status" value="1"/>
</dbReference>
<dbReference type="AlphaFoldDB" id="A0A9D1VHD7"/>
<comment type="caution">
    <text evidence="1">The sequence shown here is derived from an EMBL/GenBank/DDBJ whole genome shotgun (WGS) entry which is preliminary data.</text>
</comment>